<evidence type="ECO:0000313" key="2">
    <source>
        <dbReference type="EMBL" id="KAH8705512.1"/>
    </source>
</evidence>
<feature type="compositionally biased region" description="Low complexity" evidence="1">
    <location>
        <begin position="69"/>
        <end position="82"/>
    </location>
</feature>
<dbReference type="EMBL" id="JAJTJA010000001">
    <property type="protein sequence ID" value="KAH8705512.1"/>
    <property type="molecule type" value="Genomic_DNA"/>
</dbReference>
<evidence type="ECO:0000256" key="1">
    <source>
        <dbReference type="SAM" id="MobiDB-lite"/>
    </source>
</evidence>
<name>A0AAD4L0X0_9EURO</name>
<dbReference type="Proteomes" id="UP001201262">
    <property type="component" value="Unassembled WGS sequence"/>
</dbReference>
<dbReference type="RefSeq" id="XP_046078133.1">
    <property type="nucleotide sequence ID" value="XM_046214903.1"/>
</dbReference>
<proteinExistence type="predicted"/>
<feature type="region of interest" description="Disordered" evidence="1">
    <location>
        <begin position="311"/>
        <end position="351"/>
    </location>
</feature>
<dbReference type="GeneID" id="70245190"/>
<dbReference type="AlphaFoldDB" id="A0AAD4L0X0"/>
<feature type="region of interest" description="Disordered" evidence="1">
    <location>
        <begin position="66"/>
        <end position="91"/>
    </location>
</feature>
<feature type="compositionally biased region" description="Polar residues" evidence="1">
    <location>
        <begin position="311"/>
        <end position="327"/>
    </location>
</feature>
<protein>
    <submittedName>
        <fullName evidence="2">Uncharacterized protein</fullName>
    </submittedName>
</protein>
<keyword evidence="3" id="KW-1185">Reference proteome</keyword>
<reference evidence="2" key="1">
    <citation type="submission" date="2021-12" db="EMBL/GenBank/DDBJ databases">
        <title>Convergent genome expansion in fungi linked to evolution of root-endophyte symbiosis.</title>
        <authorList>
            <consortium name="DOE Joint Genome Institute"/>
            <person name="Ke Y.-H."/>
            <person name="Bonito G."/>
            <person name="Liao H.-L."/>
            <person name="Looney B."/>
            <person name="Rojas-Flechas A."/>
            <person name="Nash J."/>
            <person name="Hameed K."/>
            <person name="Schadt C."/>
            <person name="Martin F."/>
            <person name="Crous P.W."/>
            <person name="Miettinen O."/>
            <person name="Magnuson J.K."/>
            <person name="Labbe J."/>
            <person name="Jacobson D."/>
            <person name="Doktycz M.J."/>
            <person name="Veneault-Fourrey C."/>
            <person name="Kuo A."/>
            <person name="Mondo S."/>
            <person name="Calhoun S."/>
            <person name="Riley R."/>
            <person name="Ohm R."/>
            <person name="LaButti K."/>
            <person name="Andreopoulos B."/>
            <person name="Pangilinan J."/>
            <person name="Nolan M."/>
            <person name="Tritt A."/>
            <person name="Clum A."/>
            <person name="Lipzen A."/>
            <person name="Daum C."/>
            <person name="Barry K."/>
            <person name="Grigoriev I.V."/>
            <person name="Vilgalys R."/>
        </authorList>
    </citation>
    <scope>NUCLEOTIDE SEQUENCE</scope>
    <source>
        <strain evidence="2">PMI_201</strain>
    </source>
</reference>
<gene>
    <name evidence="2" type="ORF">BGW36DRAFT_367704</name>
</gene>
<feature type="region of interest" description="Disordered" evidence="1">
    <location>
        <begin position="376"/>
        <end position="404"/>
    </location>
</feature>
<comment type="caution">
    <text evidence="2">The sequence shown here is derived from an EMBL/GenBank/DDBJ whole genome shotgun (WGS) entry which is preliminary data.</text>
</comment>
<evidence type="ECO:0000313" key="3">
    <source>
        <dbReference type="Proteomes" id="UP001201262"/>
    </source>
</evidence>
<accession>A0AAD4L0X0</accession>
<sequence>MPSIWRAWSQGRPPRPFVEDEFESLSHELGGLLLLGEKPGVEGACERGSIDQLPIFLDIERSAIVDTDTSSSQPPSLTSQSSAESFALDTPPPLEVMPIDYRANDKLRDPLVAPINVRFPDTSSSNPLYNSNAPVNKPQRKNTIMKSRERNPCDHQRVETFYHDYRQGQAKATSSLRHSVPYNLETATYSNLPKKEIPRYSESPKRPTVAELLEEKLRLRREQQVPKSYVNTRFQEKSPPRNASESSFRPGMKLNLDSLSVLQPKSREISTGLVHPMVEYLPQSNQSTSFYGSTLLNPSPEFERKNLSFNTGTTQTRDITSPTTPLAQDSARLQRRIPSPEEAANTALNRQRRGVSFADDPHIFHKAPSVAESFYRQNSDAPQARSIRPVSPPKQASTRNPELPSFALRPCPRANPVAGCQDWYTVSGLTHLKICPGCMNQIGGSRFRDYFVPSLSNPREKVHCSFSEPWTRLAWIQTMKKGHENLDMLYDITHPSNEQCPGRRLSAKNWYRIVDHQTGLNVPRFAACSACVRNLQLLMPSLRQSFRCQAAVKENICDFAVESPRFVQYLDLLDAAASNCEYKRTYSPDIDKFIDYVERKCNLRDCRRDRLILGTWHYIPDLPEFTVCEDCYDDVVRPLVAAHKPIARMMANPPRLLPGSGPSRCREASCQLYSPRMRARFRDAVLDDDYRMLESAALRRFDAERRFRDQEEAHFLVAEADRDCTWQDEWRRAREEWKRF</sequence>
<feature type="non-terminal residue" evidence="2">
    <location>
        <position position="740"/>
    </location>
</feature>
<organism evidence="2 3">
    <name type="scientific">Talaromyces proteolyticus</name>
    <dbReference type="NCBI Taxonomy" id="1131652"/>
    <lineage>
        <taxon>Eukaryota</taxon>
        <taxon>Fungi</taxon>
        <taxon>Dikarya</taxon>
        <taxon>Ascomycota</taxon>
        <taxon>Pezizomycotina</taxon>
        <taxon>Eurotiomycetes</taxon>
        <taxon>Eurotiomycetidae</taxon>
        <taxon>Eurotiales</taxon>
        <taxon>Trichocomaceae</taxon>
        <taxon>Talaromyces</taxon>
        <taxon>Talaromyces sect. Bacilispori</taxon>
    </lineage>
</organism>